<gene>
    <name evidence="1" type="ORF">MNBD_GAMMA17-519</name>
</gene>
<evidence type="ECO:0008006" key="2">
    <source>
        <dbReference type="Google" id="ProtNLM"/>
    </source>
</evidence>
<dbReference type="AlphaFoldDB" id="A0A3B0ZHC1"/>
<name>A0A3B0ZHC1_9ZZZZ</name>
<feature type="non-terminal residue" evidence="1">
    <location>
        <position position="1"/>
    </location>
</feature>
<dbReference type="InterPro" id="IPR036615">
    <property type="entry name" value="Mur_ligase_C_dom_sf"/>
</dbReference>
<dbReference type="Gene3D" id="3.90.190.20">
    <property type="entry name" value="Mur ligase, C-terminal domain"/>
    <property type="match status" value="1"/>
</dbReference>
<protein>
    <recommendedName>
        <fullName evidence="2">Dihydrofolate synthase</fullName>
    </recommendedName>
</protein>
<sequence length="93" mass="9347">AVIVAMAPVIDCWYVASLDASVCDRGASAEAIVACLQAVSDSLTVSSFDDVAGATAAALENACAGDRVVIFGSFFTVAAAKTFFEDVGCCAAN</sequence>
<organism evidence="1">
    <name type="scientific">hydrothermal vent metagenome</name>
    <dbReference type="NCBI Taxonomy" id="652676"/>
    <lineage>
        <taxon>unclassified sequences</taxon>
        <taxon>metagenomes</taxon>
        <taxon>ecological metagenomes</taxon>
    </lineage>
</organism>
<reference evidence="1" key="1">
    <citation type="submission" date="2018-06" db="EMBL/GenBank/DDBJ databases">
        <authorList>
            <person name="Zhirakovskaya E."/>
        </authorList>
    </citation>
    <scope>NUCLEOTIDE SEQUENCE</scope>
</reference>
<dbReference type="EMBL" id="UOFQ01000098">
    <property type="protein sequence ID" value="VAW88480.1"/>
    <property type="molecule type" value="Genomic_DNA"/>
</dbReference>
<accession>A0A3B0ZHC1</accession>
<evidence type="ECO:0000313" key="1">
    <source>
        <dbReference type="EMBL" id="VAW88480.1"/>
    </source>
</evidence>
<dbReference type="GO" id="GO:0016881">
    <property type="term" value="F:acid-amino acid ligase activity"/>
    <property type="evidence" value="ECO:0007669"/>
    <property type="project" value="InterPro"/>
</dbReference>
<dbReference type="SUPFAM" id="SSF53244">
    <property type="entry name" value="MurD-like peptide ligases, peptide-binding domain"/>
    <property type="match status" value="1"/>
</dbReference>
<proteinExistence type="predicted"/>